<evidence type="ECO:0000313" key="1">
    <source>
        <dbReference type="EMBL" id="ANJ08006.1"/>
    </source>
</evidence>
<dbReference type="GeneID" id="91306001"/>
<dbReference type="EMBL" id="CP015866">
    <property type="protein sequence ID" value="ANJ08006.1"/>
    <property type="molecule type" value="Genomic_DNA"/>
</dbReference>
<dbReference type="Proteomes" id="UP000078468">
    <property type="component" value="Chromosome"/>
</dbReference>
<evidence type="ECO:0000313" key="2">
    <source>
        <dbReference type="Proteomes" id="UP000078468"/>
    </source>
</evidence>
<dbReference type="AlphaFoldDB" id="A0A191UZ20"/>
<accession>A0A191UZ20</accession>
<proteinExistence type="predicted"/>
<gene>
    <name evidence="1" type="ORF">Spa2297_13985</name>
</gene>
<protein>
    <submittedName>
        <fullName evidence="1">Uncharacterized protein</fullName>
    </submittedName>
</protein>
<organism evidence="1 2">
    <name type="scientific">Streptomyces parvulus</name>
    <dbReference type="NCBI Taxonomy" id="146923"/>
    <lineage>
        <taxon>Bacteria</taxon>
        <taxon>Bacillati</taxon>
        <taxon>Actinomycetota</taxon>
        <taxon>Actinomycetes</taxon>
        <taxon>Kitasatosporales</taxon>
        <taxon>Streptomycetaceae</taxon>
        <taxon>Streptomyces</taxon>
    </lineage>
</organism>
<reference evidence="1 2" key="1">
    <citation type="submission" date="2016-05" db="EMBL/GenBank/DDBJ databases">
        <title>Non-Contiguous Finished Genome Sequence of Streptomyces parvulus 2297 Integrated Site-Specifically with Actinophage R4.</title>
        <authorList>
            <person name="Nishizawa T."/>
            <person name="Miura T."/>
            <person name="Harada C."/>
            <person name="Guo Y."/>
            <person name="Narisawa K."/>
            <person name="Ohta H."/>
            <person name="Takahashi H."/>
            <person name="Shirai M."/>
        </authorList>
    </citation>
    <scope>NUCLEOTIDE SEQUENCE [LARGE SCALE GENOMIC DNA]</scope>
    <source>
        <strain evidence="1 2">2297</strain>
    </source>
</reference>
<dbReference type="RefSeq" id="WP_064728388.1">
    <property type="nucleotide sequence ID" value="NZ_BMRX01000008.1"/>
</dbReference>
<name>A0A191UZ20_9ACTN</name>
<dbReference type="KEGG" id="spav:Spa2297_13985"/>
<sequence>MPSEDELARRRYEKLVDRLETLMRAGLNPMYEGYYGQLVLGREDLTEMGELKDLRRAAREAGGRLGWKVATRLVDGRLFVLDQREVPEEIERLAGDATAEAVDRAREEAFRPRLT</sequence>